<organism evidence="2 3">
    <name type="scientific">Amylocarpus encephaloides</name>
    <dbReference type="NCBI Taxonomy" id="45428"/>
    <lineage>
        <taxon>Eukaryota</taxon>
        <taxon>Fungi</taxon>
        <taxon>Dikarya</taxon>
        <taxon>Ascomycota</taxon>
        <taxon>Pezizomycotina</taxon>
        <taxon>Leotiomycetes</taxon>
        <taxon>Helotiales</taxon>
        <taxon>Helotiales incertae sedis</taxon>
        <taxon>Amylocarpus</taxon>
    </lineage>
</organism>
<keyword evidence="3" id="KW-1185">Reference proteome</keyword>
<accession>A0A9P7Y8T0</accession>
<evidence type="ECO:0000313" key="2">
    <source>
        <dbReference type="EMBL" id="KAG9228560.1"/>
    </source>
</evidence>
<name>A0A9P7Y8T0_9HELO</name>
<dbReference type="Proteomes" id="UP000824998">
    <property type="component" value="Unassembled WGS sequence"/>
</dbReference>
<protein>
    <submittedName>
        <fullName evidence="2">Uncharacterized protein</fullName>
    </submittedName>
</protein>
<proteinExistence type="predicted"/>
<reference evidence="2" key="1">
    <citation type="journal article" date="2021" name="IMA Fungus">
        <title>Genomic characterization of three marine fungi, including Emericellopsis atlantica sp. nov. with signatures of a generalist lifestyle and marine biomass degradation.</title>
        <authorList>
            <person name="Hagestad O.C."/>
            <person name="Hou L."/>
            <person name="Andersen J.H."/>
            <person name="Hansen E.H."/>
            <person name="Altermark B."/>
            <person name="Li C."/>
            <person name="Kuhnert E."/>
            <person name="Cox R.J."/>
            <person name="Crous P.W."/>
            <person name="Spatafora J.W."/>
            <person name="Lail K."/>
            <person name="Amirebrahimi M."/>
            <person name="Lipzen A."/>
            <person name="Pangilinan J."/>
            <person name="Andreopoulos W."/>
            <person name="Hayes R.D."/>
            <person name="Ng V."/>
            <person name="Grigoriev I.V."/>
            <person name="Jackson S.A."/>
            <person name="Sutton T.D.S."/>
            <person name="Dobson A.D.W."/>
            <person name="Rama T."/>
        </authorList>
    </citation>
    <scope>NUCLEOTIDE SEQUENCE</scope>
    <source>
        <strain evidence="2">TRa018bII</strain>
    </source>
</reference>
<feature type="region of interest" description="Disordered" evidence="1">
    <location>
        <begin position="68"/>
        <end position="137"/>
    </location>
</feature>
<gene>
    <name evidence="2" type="ORF">BJ875DRAFT_526336</name>
</gene>
<dbReference type="AlphaFoldDB" id="A0A9P7Y8T0"/>
<comment type="caution">
    <text evidence="2">The sequence shown here is derived from an EMBL/GenBank/DDBJ whole genome shotgun (WGS) entry which is preliminary data.</text>
</comment>
<dbReference type="EMBL" id="MU251910">
    <property type="protein sequence ID" value="KAG9228560.1"/>
    <property type="molecule type" value="Genomic_DNA"/>
</dbReference>
<evidence type="ECO:0000313" key="3">
    <source>
        <dbReference type="Proteomes" id="UP000824998"/>
    </source>
</evidence>
<sequence length="334" mass="36396">MCWLQVDANPARKLGVVRPGWIQIGWAQTGWIQTRGIKTAGAWSWHTRNYPLHLGVTGSRCQAWIHQSRRPPRRDLQPKLPGSNPKIPKKPSPWDPLRPRDSPMPDGGPVGDPRKGERHVRLSSSSSLPSSSLPSSGPPMLESYIAATGNADPFLVGVAGAALGPWGGKDKAARDPATTSTLTLKSKNGEELGTGVLGEAEDAVGLDGTQSIVGIEGRRRLRLRSTKYENYEDGDVTPDWPLHLSEGVSTVRNIIPTSPVLLIKWRRRCGGQHKSHLTFLMKRPPEAVVQGLIVPCDIVSEYSTYNVVPSLSSSREKAVLYSRNHSAIPSDTVI</sequence>
<feature type="compositionally biased region" description="Low complexity" evidence="1">
    <location>
        <begin position="122"/>
        <end position="137"/>
    </location>
</feature>
<evidence type="ECO:0000256" key="1">
    <source>
        <dbReference type="SAM" id="MobiDB-lite"/>
    </source>
</evidence>